<dbReference type="RefSeq" id="WP_213172271.1">
    <property type="nucleotide sequence ID" value="NZ_CP070496.1"/>
</dbReference>
<dbReference type="Proteomes" id="UP000662939">
    <property type="component" value="Chromosome"/>
</dbReference>
<reference evidence="2" key="1">
    <citation type="submission" date="2021-02" db="EMBL/GenBank/DDBJ databases">
        <title>Natronoglycomyces albus gen. nov., sp. nov, a haloalkaliphilic actinobacterium from a soda solonchak soil.</title>
        <authorList>
            <person name="Sorokin D.Y."/>
            <person name="Khijniak T.V."/>
            <person name="Zakharycheva A.P."/>
            <person name="Boueva O.V."/>
            <person name="Ariskina E.V."/>
            <person name="Hahnke R.L."/>
            <person name="Bunk B."/>
            <person name="Sproer C."/>
            <person name="Schumann P."/>
            <person name="Evtushenko L.I."/>
            <person name="Kublanov I.V."/>
        </authorList>
    </citation>
    <scope>NUCLEOTIDE SEQUENCE</scope>
    <source>
        <strain evidence="2">DSM 106290</strain>
    </source>
</reference>
<keyword evidence="1" id="KW-0812">Transmembrane</keyword>
<keyword evidence="1" id="KW-1133">Transmembrane helix</keyword>
<feature type="transmembrane region" description="Helical" evidence="1">
    <location>
        <begin position="31"/>
        <end position="49"/>
    </location>
</feature>
<name>A0A895XRC1_9ACTN</name>
<gene>
    <name evidence="2" type="ORF">JQS30_04965</name>
</gene>
<proteinExistence type="predicted"/>
<dbReference type="AlphaFoldDB" id="A0A895XRC1"/>
<keyword evidence="3" id="KW-1185">Reference proteome</keyword>
<organism evidence="2 3">
    <name type="scientific">Natronoglycomyces albus</name>
    <dbReference type="NCBI Taxonomy" id="2811108"/>
    <lineage>
        <taxon>Bacteria</taxon>
        <taxon>Bacillati</taxon>
        <taxon>Actinomycetota</taxon>
        <taxon>Actinomycetes</taxon>
        <taxon>Glycomycetales</taxon>
        <taxon>Glycomycetaceae</taxon>
        <taxon>Natronoglycomyces</taxon>
    </lineage>
</organism>
<keyword evidence="1" id="KW-0472">Membrane</keyword>
<feature type="transmembrane region" description="Helical" evidence="1">
    <location>
        <begin position="6"/>
        <end position="24"/>
    </location>
</feature>
<evidence type="ECO:0000256" key="1">
    <source>
        <dbReference type="SAM" id="Phobius"/>
    </source>
</evidence>
<dbReference type="KEGG" id="nav:JQS30_04965"/>
<evidence type="ECO:0000313" key="2">
    <source>
        <dbReference type="EMBL" id="QSB06262.1"/>
    </source>
</evidence>
<sequence length="51" mass="5653">MNETPLTAVAIAAALLAVAAFLWSPLWRYRIRWAIIGLALIAATTTLYYET</sequence>
<protein>
    <submittedName>
        <fullName evidence="2">Uncharacterized protein</fullName>
    </submittedName>
</protein>
<accession>A0A895XRC1</accession>
<dbReference type="EMBL" id="CP070496">
    <property type="protein sequence ID" value="QSB06262.1"/>
    <property type="molecule type" value="Genomic_DNA"/>
</dbReference>
<evidence type="ECO:0000313" key="3">
    <source>
        <dbReference type="Proteomes" id="UP000662939"/>
    </source>
</evidence>